<dbReference type="InterPro" id="IPR013126">
    <property type="entry name" value="Hsp_70_fam"/>
</dbReference>
<dbReference type="InterPro" id="IPR018181">
    <property type="entry name" value="Heat_shock_70_CS"/>
</dbReference>
<dbReference type="FunFam" id="2.60.34.10:FF:000012">
    <property type="entry name" value="Heat shock 70 kDa protein"/>
    <property type="match status" value="1"/>
</dbReference>
<dbReference type="AlphaFoldDB" id="A0AA38CF35"/>
<dbReference type="InterPro" id="IPR029047">
    <property type="entry name" value="HSP70_peptide-bd_sf"/>
</dbReference>
<comment type="subcellular location">
    <subcellularLocation>
        <location evidence="1">Endoplasmic reticulum lumen</location>
    </subcellularLocation>
</comment>
<dbReference type="Gene3D" id="2.60.34.10">
    <property type="entry name" value="Substrate Binding Domain Of DNAk, Chain A, domain 1"/>
    <property type="match status" value="1"/>
</dbReference>
<dbReference type="Pfam" id="PF00012">
    <property type="entry name" value="HSP70"/>
    <property type="match status" value="1"/>
</dbReference>
<dbReference type="GO" id="GO:0005788">
    <property type="term" value="C:endoplasmic reticulum lumen"/>
    <property type="evidence" value="ECO:0007669"/>
    <property type="project" value="UniProtKB-SubCell"/>
</dbReference>
<dbReference type="OMA" id="NEMIEPS"/>
<evidence type="ECO:0000256" key="5">
    <source>
        <dbReference type="RuleBase" id="RU003322"/>
    </source>
</evidence>
<dbReference type="PRINTS" id="PR00301">
    <property type="entry name" value="HEATSHOCK70"/>
</dbReference>
<protein>
    <recommendedName>
        <fullName evidence="8">Heat shock protein 70</fullName>
    </recommendedName>
</protein>
<sequence length="607" mass="67098">MDGKDKDKAIGIDLGTTYSCVGVWQHDRVEIIVNDQGNRTTPSMVAFTDQERFVGDAAKFQISTNPANTIFDAKRLIGRRFSDPLVQADIKLWPFAIVAGKNDKPMIEVSYKGEKKLFAAEEISSVVLTKMKMIAEQYLKCDVNKAVITVPAYFSDSQKRATKDAGKIAGLNVMHIINEPTAAAICYGFNAPQGQKKNVLVFDLGGGTFDVSIVTVETGKIEVKAVGGDMHLGGEDFDDKLVDYCVEQFKRKYKIDPSKNAKALRRLRAECERAKRTLSSAIQTVIDIDCLYEGHDFHIEISRARFEELNAHFFHKCMEIVKKCLDDTKLGKDQIEDIVLVGGSSRIPKLQELLGEFFDEKRLSKTVNPDEAVAYGAAVQAAALNKDEVRLVVMDVTPLSLGISVNDGVMRVVIPRNTPIPTRQESSVTTQYDNQTSASFPVHEGERSLVADNNLLGKFTLSGIPPRQCGVPKIKVCFEIGADGILSVSAVDKESGNSNGTTISNEGGRLSKEEIDRMVRDAERFRKQDEEAKQKHVVKNKLECFTCNMKSRVLDAKNNEMIEPSIAQGIIKTLEAAEEWLDANGVGGIHQLRAKMTELELKCKPLA</sequence>
<organism evidence="6 7">
    <name type="scientific">Taxus chinensis</name>
    <name type="common">Chinese yew</name>
    <name type="synonym">Taxus wallichiana var. chinensis</name>
    <dbReference type="NCBI Taxonomy" id="29808"/>
    <lineage>
        <taxon>Eukaryota</taxon>
        <taxon>Viridiplantae</taxon>
        <taxon>Streptophyta</taxon>
        <taxon>Embryophyta</taxon>
        <taxon>Tracheophyta</taxon>
        <taxon>Spermatophyta</taxon>
        <taxon>Pinopsida</taxon>
        <taxon>Pinidae</taxon>
        <taxon>Conifers II</taxon>
        <taxon>Cupressales</taxon>
        <taxon>Taxaceae</taxon>
        <taxon>Taxus</taxon>
    </lineage>
</organism>
<dbReference type="SUPFAM" id="SSF53067">
    <property type="entry name" value="Actin-like ATPase domain"/>
    <property type="match status" value="2"/>
</dbReference>
<dbReference type="PROSITE" id="PS01036">
    <property type="entry name" value="HSP70_3"/>
    <property type="match status" value="1"/>
</dbReference>
<comment type="caution">
    <text evidence="6">The sequence shown here is derived from an EMBL/GenBank/DDBJ whole genome shotgun (WGS) entry which is preliminary data.</text>
</comment>
<keyword evidence="3 5" id="KW-0547">Nucleotide-binding</keyword>
<dbReference type="PANTHER" id="PTHR19375">
    <property type="entry name" value="HEAT SHOCK PROTEIN 70KDA"/>
    <property type="match status" value="1"/>
</dbReference>
<evidence type="ECO:0000313" key="7">
    <source>
        <dbReference type="Proteomes" id="UP000824469"/>
    </source>
</evidence>
<dbReference type="FunFam" id="3.30.30.30:FF:000005">
    <property type="entry name" value="Heat shock protein ssb1"/>
    <property type="match status" value="1"/>
</dbReference>
<evidence type="ECO:0000256" key="4">
    <source>
        <dbReference type="ARBA" id="ARBA00022840"/>
    </source>
</evidence>
<keyword evidence="4 5" id="KW-0067">ATP-binding</keyword>
<dbReference type="FunFam" id="3.30.420.40:FF:000026">
    <property type="entry name" value="Heat shock protein 70"/>
    <property type="match status" value="1"/>
</dbReference>
<dbReference type="Gene3D" id="3.30.30.30">
    <property type="match status" value="1"/>
</dbReference>
<dbReference type="Proteomes" id="UP000824469">
    <property type="component" value="Unassembled WGS sequence"/>
</dbReference>
<dbReference type="InterPro" id="IPR043129">
    <property type="entry name" value="ATPase_NBD"/>
</dbReference>
<reference evidence="6 7" key="1">
    <citation type="journal article" date="2021" name="Nat. Plants">
        <title>The Taxus genome provides insights into paclitaxel biosynthesis.</title>
        <authorList>
            <person name="Xiong X."/>
            <person name="Gou J."/>
            <person name="Liao Q."/>
            <person name="Li Y."/>
            <person name="Zhou Q."/>
            <person name="Bi G."/>
            <person name="Li C."/>
            <person name="Du R."/>
            <person name="Wang X."/>
            <person name="Sun T."/>
            <person name="Guo L."/>
            <person name="Liang H."/>
            <person name="Lu P."/>
            <person name="Wu Y."/>
            <person name="Zhang Z."/>
            <person name="Ro D.K."/>
            <person name="Shang Y."/>
            <person name="Huang S."/>
            <person name="Yan J."/>
        </authorList>
    </citation>
    <scope>NUCLEOTIDE SEQUENCE [LARGE SCALE GENOMIC DNA]</scope>
    <source>
        <strain evidence="6">Ta-2019</strain>
    </source>
</reference>
<comment type="similarity">
    <text evidence="2 5">Belongs to the heat shock protein 70 family.</text>
</comment>
<name>A0AA38CF35_TAXCH</name>
<accession>A0AA38CF35</accession>
<dbReference type="GO" id="GO:0005524">
    <property type="term" value="F:ATP binding"/>
    <property type="evidence" value="ECO:0007669"/>
    <property type="project" value="UniProtKB-KW"/>
</dbReference>
<dbReference type="Gene3D" id="3.30.420.40">
    <property type="match status" value="2"/>
</dbReference>
<evidence type="ECO:0000256" key="3">
    <source>
        <dbReference type="ARBA" id="ARBA00022741"/>
    </source>
</evidence>
<dbReference type="SUPFAM" id="SSF100920">
    <property type="entry name" value="Heat shock protein 70kD (HSP70), peptide-binding domain"/>
    <property type="match status" value="1"/>
</dbReference>
<evidence type="ECO:0000256" key="1">
    <source>
        <dbReference type="ARBA" id="ARBA00004319"/>
    </source>
</evidence>
<evidence type="ECO:0000313" key="6">
    <source>
        <dbReference type="EMBL" id="KAH9299405.1"/>
    </source>
</evidence>
<dbReference type="InterPro" id="IPR029048">
    <property type="entry name" value="HSP70_C_sf"/>
</dbReference>
<dbReference type="FunFam" id="3.90.640.10:FF:000002">
    <property type="entry name" value="Heat shock 70 kDa"/>
    <property type="match status" value="1"/>
</dbReference>
<dbReference type="SMR" id="A0AA38CF35"/>
<dbReference type="Gene3D" id="3.90.640.10">
    <property type="entry name" value="Actin, Chain A, domain 4"/>
    <property type="match status" value="1"/>
</dbReference>
<dbReference type="Gene3D" id="1.20.1270.10">
    <property type="match status" value="1"/>
</dbReference>
<dbReference type="EMBL" id="JAHRHJ020000010">
    <property type="protein sequence ID" value="KAH9299405.1"/>
    <property type="molecule type" value="Genomic_DNA"/>
</dbReference>
<evidence type="ECO:0000256" key="2">
    <source>
        <dbReference type="ARBA" id="ARBA00007381"/>
    </source>
</evidence>
<proteinExistence type="inferred from homology"/>
<gene>
    <name evidence="6" type="ORF">KI387_031087</name>
</gene>
<keyword evidence="7" id="KW-1185">Reference proteome</keyword>
<dbReference type="PROSITE" id="PS00329">
    <property type="entry name" value="HSP70_2"/>
    <property type="match status" value="1"/>
</dbReference>
<evidence type="ECO:0008006" key="8">
    <source>
        <dbReference type="Google" id="ProtNLM"/>
    </source>
</evidence>
<dbReference type="SUPFAM" id="SSF100934">
    <property type="entry name" value="Heat shock protein 70kD (HSP70), C-terminal subdomain"/>
    <property type="match status" value="1"/>
</dbReference>
<dbReference type="GO" id="GO:0140662">
    <property type="term" value="F:ATP-dependent protein folding chaperone"/>
    <property type="evidence" value="ECO:0007669"/>
    <property type="project" value="InterPro"/>
</dbReference>
<dbReference type="PROSITE" id="PS00297">
    <property type="entry name" value="HSP70_1"/>
    <property type="match status" value="1"/>
</dbReference>